<dbReference type="InterPro" id="IPR000866">
    <property type="entry name" value="AhpC/TSA"/>
</dbReference>
<proteinExistence type="predicted"/>
<keyword evidence="2" id="KW-0732">Signal</keyword>
<dbReference type="InterPro" id="IPR013766">
    <property type="entry name" value="Thioredoxin_domain"/>
</dbReference>
<name>A0A193LIH0_9GAMM</name>
<dbReference type="STRING" id="1548547.BA177_14795"/>
<dbReference type="Proteomes" id="UP000092695">
    <property type="component" value="Chromosome"/>
</dbReference>
<dbReference type="PANTHER" id="PTHR42852:SF18">
    <property type="entry name" value="CHROMOSOME UNDETERMINED SCAFFOLD_47, WHOLE GENOME SHOTGUN SEQUENCE"/>
    <property type="match status" value="1"/>
</dbReference>
<feature type="chain" id="PRO_5008260270" description="Thioredoxin domain-containing protein" evidence="2">
    <location>
        <begin position="23"/>
        <end position="195"/>
    </location>
</feature>
<keyword evidence="1" id="KW-0676">Redox-active center</keyword>
<organism evidence="4 5">
    <name type="scientific">Woeseia oceani</name>
    <dbReference type="NCBI Taxonomy" id="1548547"/>
    <lineage>
        <taxon>Bacteria</taxon>
        <taxon>Pseudomonadati</taxon>
        <taxon>Pseudomonadota</taxon>
        <taxon>Gammaproteobacteria</taxon>
        <taxon>Woeseiales</taxon>
        <taxon>Woeseiaceae</taxon>
        <taxon>Woeseia</taxon>
    </lineage>
</organism>
<feature type="signal peptide" evidence="2">
    <location>
        <begin position="1"/>
        <end position="22"/>
    </location>
</feature>
<sequence>MTRKLLIAALLVAAAAAGYLLRSQLQDQDVAAINTAAVNEQRLEFTLADLDGVPRDFAEWDGKPRIVNFWATWCAPCRREIPLLKDTQDKHGNAGLQILGIAVDFVEDVKAYAEDAQFNYPILVGQDDAMAVAETSGVPFIGLPFTLIVAPDGRMLGAHMGEIHAEQIETIVQQFALFESGATTIDEVRSALKQL</sequence>
<dbReference type="GO" id="GO:0015036">
    <property type="term" value="F:disulfide oxidoreductase activity"/>
    <property type="evidence" value="ECO:0007669"/>
    <property type="project" value="UniProtKB-ARBA"/>
</dbReference>
<dbReference type="PROSITE" id="PS51352">
    <property type="entry name" value="THIOREDOXIN_2"/>
    <property type="match status" value="1"/>
</dbReference>
<dbReference type="CDD" id="cd02966">
    <property type="entry name" value="TlpA_like_family"/>
    <property type="match status" value="1"/>
</dbReference>
<dbReference type="InterPro" id="IPR050553">
    <property type="entry name" value="Thioredoxin_ResA/DsbE_sf"/>
</dbReference>
<evidence type="ECO:0000256" key="1">
    <source>
        <dbReference type="ARBA" id="ARBA00023284"/>
    </source>
</evidence>
<gene>
    <name evidence="4" type="ORF">BA177_14795</name>
</gene>
<dbReference type="KEGG" id="woc:BA177_14795"/>
<dbReference type="Pfam" id="PF00578">
    <property type="entry name" value="AhpC-TSA"/>
    <property type="match status" value="1"/>
</dbReference>
<protein>
    <recommendedName>
        <fullName evidence="3">Thioredoxin domain-containing protein</fullName>
    </recommendedName>
</protein>
<accession>A0A193LIH0</accession>
<dbReference type="RefSeq" id="WP_068617450.1">
    <property type="nucleotide sequence ID" value="NZ_CP016268.1"/>
</dbReference>
<keyword evidence="5" id="KW-1185">Reference proteome</keyword>
<dbReference type="PROSITE" id="PS00194">
    <property type="entry name" value="THIOREDOXIN_1"/>
    <property type="match status" value="1"/>
</dbReference>
<dbReference type="InterPro" id="IPR017937">
    <property type="entry name" value="Thioredoxin_CS"/>
</dbReference>
<dbReference type="GO" id="GO:0016209">
    <property type="term" value="F:antioxidant activity"/>
    <property type="evidence" value="ECO:0007669"/>
    <property type="project" value="InterPro"/>
</dbReference>
<dbReference type="OrthoDB" id="9788279at2"/>
<dbReference type="InterPro" id="IPR036249">
    <property type="entry name" value="Thioredoxin-like_sf"/>
</dbReference>
<feature type="domain" description="Thioredoxin" evidence="3">
    <location>
        <begin position="36"/>
        <end position="177"/>
    </location>
</feature>
<evidence type="ECO:0000313" key="4">
    <source>
        <dbReference type="EMBL" id="ANO52286.1"/>
    </source>
</evidence>
<dbReference type="EMBL" id="CP016268">
    <property type="protein sequence ID" value="ANO52286.1"/>
    <property type="molecule type" value="Genomic_DNA"/>
</dbReference>
<evidence type="ECO:0000259" key="3">
    <source>
        <dbReference type="PROSITE" id="PS51352"/>
    </source>
</evidence>
<dbReference type="AlphaFoldDB" id="A0A193LIH0"/>
<reference evidence="4 5" key="1">
    <citation type="submission" date="2016-06" db="EMBL/GenBank/DDBJ databases">
        <title>Complete genome sequence of a deep-branching marine Gamma Proteobacterium Woeseia oceani type strain XK5.</title>
        <authorList>
            <person name="Mu D."/>
            <person name="Du Z."/>
        </authorList>
    </citation>
    <scope>NUCLEOTIDE SEQUENCE [LARGE SCALE GENOMIC DNA]</scope>
    <source>
        <strain evidence="4 5">XK5</strain>
    </source>
</reference>
<dbReference type="PANTHER" id="PTHR42852">
    <property type="entry name" value="THIOL:DISULFIDE INTERCHANGE PROTEIN DSBE"/>
    <property type="match status" value="1"/>
</dbReference>
<evidence type="ECO:0000313" key="5">
    <source>
        <dbReference type="Proteomes" id="UP000092695"/>
    </source>
</evidence>
<dbReference type="SUPFAM" id="SSF52833">
    <property type="entry name" value="Thioredoxin-like"/>
    <property type="match status" value="1"/>
</dbReference>
<dbReference type="Gene3D" id="3.40.30.10">
    <property type="entry name" value="Glutaredoxin"/>
    <property type="match status" value="1"/>
</dbReference>
<evidence type="ECO:0000256" key="2">
    <source>
        <dbReference type="SAM" id="SignalP"/>
    </source>
</evidence>